<evidence type="ECO:0008006" key="4">
    <source>
        <dbReference type="Google" id="ProtNLM"/>
    </source>
</evidence>
<feature type="compositionally biased region" description="Basic and acidic residues" evidence="1">
    <location>
        <begin position="25"/>
        <end position="34"/>
    </location>
</feature>
<keyword evidence="3" id="KW-1185">Reference proteome</keyword>
<accession>A0A1I1U5Z4</accession>
<dbReference type="EMBL" id="FOLM01000023">
    <property type="protein sequence ID" value="SFD66252.1"/>
    <property type="molecule type" value="Genomic_DNA"/>
</dbReference>
<dbReference type="OrthoDB" id="3517122at2"/>
<evidence type="ECO:0000313" key="3">
    <source>
        <dbReference type="Proteomes" id="UP000199207"/>
    </source>
</evidence>
<evidence type="ECO:0000313" key="2">
    <source>
        <dbReference type="EMBL" id="SFD66252.1"/>
    </source>
</evidence>
<proteinExistence type="predicted"/>
<dbReference type="RefSeq" id="WP_139238458.1">
    <property type="nucleotide sequence ID" value="NZ_FOLM01000023.1"/>
</dbReference>
<dbReference type="AlphaFoldDB" id="A0A1I1U5Z4"/>
<reference evidence="2 3" key="1">
    <citation type="submission" date="2016-10" db="EMBL/GenBank/DDBJ databases">
        <authorList>
            <person name="de Groot N.N."/>
        </authorList>
    </citation>
    <scope>NUCLEOTIDE SEQUENCE [LARGE SCALE GENOMIC DNA]</scope>
    <source>
        <strain evidence="2 3">CGMCC 4.5739</strain>
    </source>
</reference>
<sequence>MPKDSSKPAKVPAPAVRDATGPTLLDRHITRTTEGRYATAPPGTPLETPAVTRTHADPVTAAQLDIEDGHPLFSIDRLYTTEAGHRIAHRLLIPFAAASGTQLADHPDTDPEHL</sequence>
<name>A0A1I1U5Z4_9ACTN</name>
<protein>
    <recommendedName>
        <fullName evidence="4">UTRA domain-containing protein</fullName>
    </recommendedName>
</protein>
<dbReference type="Proteomes" id="UP000199207">
    <property type="component" value="Unassembled WGS sequence"/>
</dbReference>
<feature type="region of interest" description="Disordered" evidence="1">
    <location>
        <begin position="1"/>
        <end position="50"/>
    </location>
</feature>
<evidence type="ECO:0000256" key="1">
    <source>
        <dbReference type="SAM" id="MobiDB-lite"/>
    </source>
</evidence>
<organism evidence="2 3">
    <name type="scientific">Streptomyces aidingensis</name>
    <dbReference type="NCBI Taxonomy" id="910347"/>
    <lineage>
        <taxon>Bacteria</taxon>
        <taxon>Bacillati</taxon>
        <taxon>Actinomycetota</taxon>
        <taxon>Actinomycetes</taxon>
        <taxon>Kitasatosporales</taxon>
        <taxon>Streptomycetaceae</taxon>
        <taxon>Streptomyces</taxon>
    </lineage>
</organism>
<gene>
    <name evidence="2" type="ORF">SAMN05421773_1235</name>
</gene>